<reference evidence="1" key="1">
    <citation type="submission" date="2020-03" db="EMBL/GenBank/DDBJ databases">
        <title>A mixture of massive structural variations and highly conserved coding sequences in Ustilaginoidea virens genome.</title>
        <authorList>
            <person name="Zhang K."/>
            <person name="Zhao Z."/>
            <person name="Zhang Z."/>
            <person name="Li Y."/>
            <person name="Hsiang T."/>
            <person name="Sun W."/>
        </authorList>
    </citation>
    <scope>NUCLEOTIDE SEQUENCE</scope>
    <source>
        <strain evidence="1">UV-8b</strain>
    </source>
</reference>
<dbReference type="EMBL" id="CP072758">
    <property type="protein sequence ID" value="QUC23202.1"/>
    <property type="molecule type" value="Genomic_DNA"/>
</dbReference>
<proteinExistence type="predicted"/>
<dbReference type="RefSeq" id="XP_043000875.1">
    <property type="nucleotide sequence ID" value="XM_043144940.1"/>
</dbReference>
<dbReference type="Proteomes" id="UP000027002">
    <property type="component" value="Chromosome 6"/>
</dbReference>
<accession>A0A8E5HXD5</accession>
<organism evidence="1 2">
    <name type="scientific">Ustilaginoidea virens</name>
    <name type="common">Rice false smut fungus</name>
    <name type="synonym">Villosiclava virens</name>
    <dbReference type="NCBI Taxonomy" id="1159556"/>
    <lineage>
        <taxon>Eukaryota</taxon>
        <taxon>Fungi</taxon>
        <taxon>Dikarya</taxon>
        <taxon>Ascomycota</taxon>
        <taxon>Pezizomycotina</taxon>
        <taxon>Sordariomycetes</taxon>
        <taxon>Hypocreomycetidae</taxon>
        <taxon>Hypocreales</taxon>
        <taxon>Clavicipitaceae</taxon>
        <taxon>Ustilaginoidea</taxon>
    </lineage>
</organism>
<name>A0A8E5HXD5_USTVR</name>
<evidence type="ECO:0000313" key="1">
    <source>
        <dbReference type="EMBL" id="QUC23202.1"/>
    </source>
</evidence>
<evidence type="ECO:0000313" key="2">
    <source>
        <dbReference type="Proteomes" id="UP000027002"/>
    </source>
</evidence>
<sequence length="188" mass="20924">MKPLVILAISLRNSAVSSLGAVFRCGGNARGHRTAFYALRFDTTDSMSLSEPQKNPRVDSIYDCGQSRNGVIIIPSYLPISRILLSATVISGTKGCVSAAEPTTLLRGSMSMEFEFERCRNITCAAKAVKPNRPSLRCSFVRAIARGCYRQYRQYGQLSKGPRTKPYRRQAPKADKVIPLRWRSTEPF</sequence>
<gene>
    <name evidence="1" type="ORF">UV8b_07443</name>
</gene>
<protein>
    <submittedName>
        <fullName evidence="1">Uncharacterized protein</fullName>
    </submittedName>
</protein>
<dbReference type="AlphaFoldDB" id="A0A8E5HXD5"/>
<keyword evidence="2" id="KW-1185">Reference proteome</keyword>
<dbReference type="GeneID" id="66068220"/>
<dbReference type="KEGG" id="uvi:66068220"/>